<keyword evidence="1" id="KW-0812">Transmembrane</keyword>
<dbReference type="RefSeq" id="WP_024269071.1">
    <property type="nucleotide sequence ID" value="NC_023035.1"/>
</dbReference>
<reference evidence="2 3" key="1">
    <citation type="journal article" date="2015" name="Stand. Genomic Sci.">
        <title>Complete genome sequence and description of Salinispira pacifica gen. nov., sp. nov., a novel spirochaete isolated form a hypersaline microbial mat.</title>
        <authorList>
            <person name="Ben Hania W."/>
            <person name="Joseph M."/>
            <person name="Schumann P."/>
            <person name="Bunk B."/>
            <person name="Fiebig A."/>
            <person name="Sproer C."/>
            <person name="Klenk H.P."/>
            <person name="Fardeau M.L."/>
            <person name="Spring S."/>
        </authorList>
    </citation>
    <scope>NUCLEOTIDE SEQUENCE [LARGE SCALE GENOMIC DNA]</scope>
    <source>
        <strain evidence="2 3">L21-RPul-D2</strain>
    </source>
</reference>
<proteinExistence type="predicted"/>
<name>V5WKV7_9SPIO</name>
<feature type="transmembrane region" description="Helical" evidence="1">
    <location>
        <begin position="208"/>
        <end position="233"/>
    </location>
</feature>
<feature type="transmembrane region" description="Helical" evidence="1">
    <location>
        <begin position="6"/>
        <end position="25"/>
    </location>
</feature>
<dbReference type="STRING" id="1307761.L21SP2_2824"/>
<evidence type="ECO:0000256" key="1">
    <source>
        <dbReference type="SAM" id="Phobius"/>
    </source>
</evidence>
<keyword evidence="1" id="KW-1133">Transmembrane helix</keyword>
<protein>
    <submittedName>
        <fullName evidence="2">Uncharacterized protein</fullName>
    </submittedName>
</protein>
<dbReference type="KEGG" id="slr:L21SP2_2824"/>
<dbReference type="HOGENOM" id="CLU_863075_0_0_12"/>
<sequence>MNINLLAVLIALIFFGILPFLGAVYSRTRWRRFRKSLIEASMVPVYPASSSGNQARRFFGSLDAIEDENIIWLSDGRHRVRVDLSTQHIFVLPGHDLNSEVLQRSDASPAYTRWKNLSSLPEGTRFFIYGMVDNSSLVPLFYTDPLCRMLVIVHDVESEQVLSRSIQTGRQRNEFWNSITPFSLLSGVMLELLLLLQVLQQSGEDFSMIFLVPLALLPGLILAPPGIFLYFLYRSQWRQGRNYRSQRDLLRLPLRYPGAYSPTAEAMNGRYVLPTGMRSSMIPGSV</sequence>
<keyword evidence="1" id="KW-0472">Membrane</keyword>
<dbReference type="EMBL" id="CP006939">
    <property type="protein sequence ID" value="AHC16174.1"/>
    <property type="molecule type" value="Genomic_DNA"/>
</dbReference>
<feature type="transmembrane region" description="Helical" evidence="1">
    <location>
        <begin position="175"/>
        <end position="196"/>
    </location>
</feature>
<dbReference type="AlphaFoldDB" id="V5WKV7"/>
<dbReference type="Proteomes" id="UP000018680">
    <property type="component" value="Chromosome"/>
</dbReference>
<evidence type="ECO:0000313" key="3">
    <source>
        <dbReference type="Proteomes" id="UP000018680"/>
    </source>
</evidence>
<dbReference type="eggNOG" id="ENOG50346H5">
    <property type="taxonomic scope" value="Bacteria"/>
</dbReference>
<gene>
    <name evidence="2" type="ORF">L21SP2_2824</name>
</gene>
<keyword evidence="3" id="KW-1185">Reference proteome</keyword>
<accession>V5WKV7</accession>
<organism evidence="2 3">
    <name type="scientific">Salinispira pacifica</name>
    <dbReference type="NCBI Taxonomy" id="1307761"/>
    <lineage>
        <taxon>Bacteria</taxon>
        <taxon>Pseudomonadati</taxon>
        <taxon>Spirochaetota</taxon>
        <taxon>Spirochaetia</taxon>
        <taxon>Spirochaetales</taxon>
        <taxon>Spirochaetaceae</taxon>
        <taxon>Salinispira</taxon>
    </lineage>
</organism>
<evidence type="ECO:0000313" key="2">
    <source>
        <dbReference type="EMBL" id="AHC16174.1"/>
    </source>
</evidence>